<name>A0A5C6NXZ8_9TELE</name>
<organism evidence="1 2">
    <name type="scientific">Takifugu flavidus</name>
    <name type="common">sansaifugu</name>
    <dbReference type="NCBI Taxonomy" id="433684"/>
    <lineage>
        <taxon>Eukaryota</taxon>
        <taxon>Metazoa</taxon>
        <taxon>Chordata</taxon>
        <taxon>Craniata</taxon>
        <taxon>Vertebrata</taxon>
        <taxon>Euteleostomi</taxon>
        <taxon>Actinopterygii</taxon>
        <taxon>Neopterygii</taxon>
        <taxon>Teleostei</taxon>
        <taxon>Neoteleostei</taxon>
        <taxon>Acanthomorphata</taxon>
        <taxon>Eupercaria</taxon>
        <taxon>Tetraodontiformes</taxon>
        <taxon>Tetradontoidea</taxon>
        <taxon>Tetraodontidae</taxon>
        <taxon>Takifugu</taxon>
    </lineage>
</organism>
<accession>A0A5C6NXZ8</accession>
<evidence type="ECO:0000313" key="1">
    <source>
        <dbReference type="EMBL" id="TWW71718.1"/>
    </source>
</evidence>
<dbReference type="AlphaFoldDB" id="A0A5C6NXZ8"/>
<comment type="caution">
    <text evidence="1">The sequence shown here is derived from an EMBL/GenBank/DDBJ whole genome shotgun (WGS) entry which is preliminary data.</text>
</comment>
<keyword evidence="2" id="KW-1185">Reference proteome</keyword>
<dbReference type="EMBL" id="RHFK02000008">
    <property type="protein sequence ID" value="TWW71718.1"/>
    <property type="molecule type" value="Genomic_DNA"/>
</dbReference>
<reference evidence="1 2" key="1">
    <citation type="submission" date="2019-04" db="EMBL/GenBank/DDBJ databases">
        <title>Chromosome genome assembly for Takifugu flavidus.</title>
        <authorList>
            <person name="Xiao S."/>
        </authorList>
    </citation>
    <scope>NUCLEOTIDE SEQUENCE [LARGE SCALE GENOMIC DNA]</scope>
    <source>
        <strain evidence="1">HTHZ2018</strain>
        <tissue evidence="1">Muscle</tissue>
    </source>
</reference>
<evidence type="ECO:0000313" key="2">
    <source>
        <dbReference type="Proteomes" id="UP000324091"/>
    </source>
</evidence>
<sequence length="87" mass="9475">MSECVMEEEESEKSVVSSCVSMKSDMSKDEPINFGIGPQGSPLNLITISDVSSGWTRTEQSPQCPAWVSLKSDHSKHGLITSEVQTK</sequence>
<gene>
    <name evidence="1" type="ORF">D4764_16G0002150</name>
</gene>
<protein>
    <submittedName>
        <fullName evidence="1">Uncharacterized protein</fullName>
    </submittedName>
</protein>
<dbReference type="Proteomes" id="UP000324091">
    <property type="component" value="Chromosome 16"/>
</dbReference>
<proteinExistence type="predicted"/>